<dbReference type="CDD" id="cd05379">
    <property type="entry name" value="CAP_bacterial"/>
    <property type="match status" value="1"/>
</dbReference>
<dbReference type="EMBL" id="JACORU010000003">
    <property type="protein sequence ID" value="MBC5764912.1"/>
    <property type="molecule type" value="Genomic_DNA"/>
</dbReference>
<feature type="domain" description="SCP" evidence="2">
    <location>
        <begin position="50"/>
        <end position="173"/>
    </location>
</feature>
<comment type="caution">
    <text evidence="3">The sequence shown here is derived from an EMBL/GenBank/DDBJ whole genome shotgun (WGS) entry which is preliminary data.</text>
</comment>
<feature type="chain" id="PRO_5036907325" evidence="1">
    <location>
        <begin position="29"/>
        <end position="179"/>
    </location>
</feature>
<keyword evidence="4" id="KW-1185">Reference proteome</keyword>
<evidence type="ECO:0000259" key="2">
    <source>
        <dbReference type="Pfam" id="PF00188"/>
    </source>
</evidence>
<evidence type="ECO:0000313" key="4">
    <source>
        <dbReference type="Proteomes" id="UP000596827"/>
    </source>
</evidence>
<dbReference type="InterPro" id="IPR035940">
    <property type="entry name" value="CAP_sf"/>
</dbReference>
<protein>
    <submittedName>
        <fullName evidence="3">CAP domain-containing protein</fullName>
    </submittedName>
</protein>
<dbReference type="SUPFAM" id="SSF55797">
    <property type="entry name" value="PR-1-like"/>
    <property type="match status" value="1"/>
</dbReference>
<feature type="signal peptide" evidence="1">
    <location>
        <begin position="1"/>
        <end position="28"/>
    </location>
</feature>
<dbReference type="InterPro" id="IPR014044">
    <property type="entry name" value="CAP_dom"/>
</dbReference>
<keyword evidence="1" id="KW-0732">Signal</keyword>
<dbReference type="AlphaFoldDB" id="A0A923M9D8"/>
<evidence type="ECO:0000313" key="3">
    <source>
        <dbReference type="EMBL" id="MBC5764912.1"/>
    </source>
</evidence>
<dbReference type="Gene3D" id="3.40.33.10">
    <property type="entry name" value="CAP"/>
    <property type="match status" value="1"/>
</dbReference>
<reference evidence="3" key="1">
    <citation type="submission" date="2020-08" db="EMBL/GenBank/DDBJ databases">
        <title>Ramlibacter sp. GTP1 16S ribosomal RNA gene genome sequencing and assembly.</title>
        <authorList>
            <person name="Kang M."/>
        </authorList>
    </citation>
    <scope>NUCLEOTIDE SEQUENCE</scope>
    <source>
        <strain evidence="3">GTP1</strain>
    </source>
</reference>
<dbReference type="PANTHER" id="PTHR31157">
    <property type="entry name" value="SCP DOMAIN-CONTAINING PROTEIN"/>
    <property type="match status" value="1"/>
</dbReference>
<proteinExistence type="predicted"/>
<name>A0A923M9D8_9BURK</name>
<gene>
    <name evidence="3" type="ORF">H8R02_10650</name>
</gene>
<dbReference type="RefSeq" id="WP_187081375.1">
    <property type="nucleotide sequence ID" value="NZ_JACORU010000003.1"/>
</dbReference>
<organism evidence="3 4">
    <name type="scientific">Ramlibacter albus</name>
    <dbReference type="NCBI Taxonomy" id="2079448"/>
    <lineage>
        <taxon>Bacteria</taxon>
        <taxon>Pseudomonadati</taxon>
        <taxon>Pseudomonadota</taxon>
        <taxon>Betaproteobacteria</taxon>
        <taxon>Burkholderiales</taxon>
        <taxon>Comamonadaceae</taxon>
        <taxon>Ramlibacter</taxon>
    </lineage>
</organism>
<sequence length="179" mass="19298">MTFMCLKNRSRFAAAVAAVALVHGVAFAASPFKSAPCEVPGMRELILQQVNAARSRGYNCGGQRFGSAQPVAWNGQLYSAASGHSRDMAENNYFSHNDRSGAQAETRVDKVGYKWTSVGENIAAGQQYTADNVVSGWLGSTAHCRNIMDADFTEIGVACIARPGTTYGSYWTMVLGRRT</sequence>
<dbReference type="PANTHER" id="PTHR31157:SF1">
    <property type="entry name" value="SCP DOMAIN-CONTAINING PROTEIN"/>
    <property type="match status" value="1"/>
</dbReference>
<evidence type="ECO:0000256" key="1">
    <source>
        <dbReference type="SAM" id="SignalP"/>
    </source>
</evidence>
<dbReference type="Pfam" id="PF00188">
    <property type="entry name" value="CAP"/>
    <property type="match status" value="1"/>
</dbReference>
<accession>A0A923M9D8</accession>
<dbReference type="Proteomes" id="UP000596827">
    <property type="component" value="Unassembled WGS sequence"/>
</dbReference>